<evidence type="ECO:0000256" key="4">
    <source>
        <dbReference type="SAM" id="Phobius"/>
    </source>
</evidence>
<dbReference type="PROSITE" id="PS01174">
    <property type="entry name" value="LIPASE_GDXG_SER"/>
    <property type="match status" value="1"/>
</dbReference>
<keyword evidence="4" id="KW-0812">Transmembrane</keyword>
<evidence type="ECO:0000256" key="1">
    <source>
        <dbReference type="ARBA" id="ARBA00010515"/>
    </source>
</evidence>
<evidence type="ECO:0000259" key="5">
    <source>
        <dbReference type="Pfam" id="PF07859"/>
    </source>
</evidence>
<dbReference type="PANTHER" id="PTHR48081">
    <property type="entry name" value="AB HYDROLASE SUPERFAMILY PROTEIN C4A8.06C"/>
    <property type="match status" value="1"/>
</dbReference>
<comment type="caution">
    <text evidence="6">The sequence shown here is derived from an EMBL/GenBank/DDBJ whole genome shotgun (WGS) entry which is preliminary data.</text>
</comment>
<dbReference type="InterPro" id="IPR029058">
    <property type="entry name" value="AB_hydrolase_fold"/>
</dbReference>
<dbReference type="InterPro" id="IPR013094">
    <property type="entry name" value="AB_hydrolase_3"/>
</dbReference>
<evidence type="ECO:0000313" key="6">
    <source>
        <dbReference type="EMBL" id="KAG7108633.1"/>
    </source>
</evidence>
<feature type="domain" description="Alpha/beta hydrolase fold-3" evidence="5">
    <location>
        <begin position="126"/>
        <end position="342"/>
    </location>
</feature>
<dbReference type="OrthoDB" id="2152029at2759"/>
<keyword evidence="4" id="KW-0472">Membrane</keyword>
<dbReference type="PANTHER" id="PTHR48081:SF8">
    <property type="entry name" value="ALPHA_BETA HYDROLASE FOLD-3 DOMAIN-CONTAINING PROTEIN-RELATED"/>
    <property type="match status" value="1"/>
</dbReference>
<dbReference type="SUPFAM" id="SSF53474">
    <property type="entry name" value="alpha/beta-Hydrolases"/>
    <property type="match status" value="1"/>
</dbReference>
<protein>
    <submittedName>
        <fullName evidence="6">Esterase like protein</fullName>
    </submittedName>
</protein>
<reference evidence="6" key="1">
    <citation type="journal article" date="2021" name="Mol. Plant Pathol.">
        <title>A 20-kb lineage-specific genomic region tames virulence in pathogenic amphidiploid Verticillium longisporum.</title>
        <authorList>
            <person name="Harting R."/>
            <person name="Starke J."/>
            <person name="Kusch H."/>
            <person name="Poggeler S."/>
            <person name="Maurus I."/>
            <person name="Schluter R."/>
            <person name="Landesfeind M."/>
            <person name="Bulla I."/>
            <person name="Nowrousian M."/>
            <person name="de Jonge R."/>
            <person name="Stahlhut G."/>
            <person name="Hoff K.J."/>
            <person name="Asshauer K.P."/>
            <person name="Thurmer A."/>
            <person name="Stanke M."/>
            <person name="Daniel R."/>
            <person name="Morgenstern B."/>
            <person name="Thomma B.P.H.J."/>
            <person name="Kronstad J.W."/>
            <person name="Braus-Stromeyer S.A."/>
            <person name="Braus G.H."/>
        </authorList>
    </citation>
    <scope>NUCLEOTIDE SEQUENCE</scope>
    <source>
        <strain evidence="6">Vl32</strain>
    </source>
</reference>
<evidence type="ECO:0000256" key="2">
    <source>
        <dbReference type="ARBA" id="ARBA00022801"/>
    </source>
</evidence>
<feature type="transmembrane region" description="Helical" evidence="4">
    <location>
        <begin position="12"/>
        <end position="38"/>
    </location>
</feature>
<dbReference type="AlphaFoldDB" id="A0A8I2Z5K9"/>
<dbReference type="Gene3D" id="3.40.50.1820">
    <property type="entry name" value="alpha/beta hydrolase"/>
    <property type="match status" value="1"/>
</dbReference>
<dbReference type="EMBL" id="JAEMWZ010000662">
    <property type="protein sequence ID" value="KAG7108633.1"/>
    <property type="molecule type" value="Genomic_DNA"/>
</dbReference>
<dbReference type="InterPro" id="IPR050300">
    <property type="entry name" value="GDXG_lipolytic_enzyme"/>
</dbReference>
<proteinExistence type="inferred from homology"/>
<name>A0A8I2Z5K9_VERLO</name>
<comment type="similarity">
    <text evidence="1">Belongs to the 'GDXG' lipolytic enzyme family.</text>
</comment>
<evidence type="ECO:0000313" key="7">
    <source>
        <dbReference type="Proteomes" id="UP000689129"/>
    </source>
</evidence>
<organism evidence="6 7">
    <name type="scientific">Verticillium longisporum</name>
    <name type="common">Verticillium dahliae var. longisporum</name>
    <dbReference type="NCBI Taxonomy" id="100787"/>
    <lineage>
        <taxon>Eukaryota</taxon>
        <taxon>Fungi</taxon>
        <taxon>Dikarya</taxon>
        <taxon>Ascomycota</taxon>
        <taxon>Pezizomycotina</taxon>
        <taxon>Sordariomycetes</taxon>
        <taxon>Hypocreomycetidae</taxon>
        <taxon>Glomerellales</taxon>
        <taxon>Plectosphaerellaceae</taxon>
        <taxon>Verticillium</taxon>
    </lineage>
</organism>
<dbReference type="Proteomes" id="UP000689129">
    <property type="component" value="Unassembled WGS sequence"/>
</dbReference>
<feature type="active site" evidence="3">
    <location>
        <position position="206"/>
    </location>
</feature>
<keyword evidence="2" id="KW-0378">Hydrolase</keyword>
<dbReference type="GO" id="GO:0016787">
    <property type="term" value="F:hydrolase activity"/>
    <property type="evidence" value="ECO:0007669"/>
    <property type="project" value="UniProtKB-KW"/>
</dbReference>
<keyword evidence="4" id="KW-1133">Transmembrane helix</keyword>
<gene>
    <name evidence="6" type="ORF">HYQ45_018025</name>
</gene>
<dbReference type="InterPro" id="IPR033140">
    <property type="entry name" value="Lipase_GDXG_put_SER_AS"/>
</dbReference>
<accession>A0A8I2Z5K9</accession>
<evidence type="ECO:0000256" key="3">
    <source>
        <dbReference type="PROSITE-ProRule" id="PRU10038"/>
    </source>
</evidence>
<dbReference type="Pfam" id="PF07859">
    <property type="entry name" value="Abhydrolase_3"/>
    <property type="match status" value="1"/>
</dbReference>
<sequence>MPSPWSKQPLKILYLLFIVPATLLSLTYAVASGIFRGLRPDPSWSFRKAASVQLVKDVFLRHLCALRSPAPLSLQPGSEGDRFVLIPPAKEAQITGPADDAEIRPAEIGGTWTPAPVGQQKGLLVVLHFHGGAYVMGDGRDADTGFIAENLLQNTPCTHVFTPQYRLSNNPGGRFPAALQDALSAYSYLLNDVGISASNIVFSGDSAGANLAIAMLRYIANHGPQTGLPWPKAALLWSPLVEVASALDPHNMESHRNYSTDYLHSSLANWGAEALTGFGAVSAEDPYISPVRSPFHIEAPVWVQTCGKEVFYDDNVRFVQGFRGAGTEVDFYVEDDAPHDVIMMGARIGFIEEAKKCALKAGEFMKRIA</sequence>